<name>A0A9N9X1C8_9DIPT</name>
<feature type="domain" description="C2H2-type" evidence="8">
    <location>
        <begin position="196"/>
        <end position="218"/>
    </location>
</feature>
<dbReference type="SMART" id="SM00355">
    <property type="entry name" value="ZnF_C2H2"/>
    <property type="match status" value="7"/>
</dbReference>
<evidence type="ECO:0000256" key="7">
    <source>
        <dbReference type="PROSITE-ProRule" id="PRU00042"/>
    </source>
</evidence>
<dbReference type="Proteomes" id="UP001153620">
    <property type="component" value="Chromosome 4"/>
</dbReference>
<gene>
    <name evidence="9" type="ORF">CHIRRI_LOCUS14761</name>
</gene>
<reference evidence="9" key="2">
    <citation type="submission" date="2022-10" db="EMBL/GenBank/DDBJ databases">
        <authorList>
            <consortium name="ENA_rothamsted_submissions"/>
            <consortium name="culmorum"/>
            <person name="King R."/>
        </authorList>
    </citation>
    <scope>NUCLEOTIDE SEQUENCE</scope>
</reference>
<dbReference type="InterPro" id="IPR013087">
    <property type="entry name" value="Znf_C2H2_type"/>
</dbReference>
<keyword evidence="6" id="KW-0539">Nucleus</keyword>
<keyword evidence="10" id="KW-1185">Reference proteome</keyword>
<dbReference type="AlphaFoldDB" id="A0A9N9X1C8"/>
<keyword evidence="3" id="KW-0677">Repeat</keyword>
<feature type="domain" description="C2H2-type" evidence="8">
    <location>
        <begin position="253"/>
        <end position="280"/>
    </location>
</feature>
<protein>
    <recommendedName>
        <fullName evidence="8">C2H2-type domain-containing protein</fullName>
    </recommendedName>
</protein>
<dbReference type="PROSITE" id="PS00028">
    <property type="entry name" value="ZINC_FINGER_C2H2_1"/>
    <property type="match status" value="6"/>
</dbReference>
<feature type="domain" description="C2H2-type" evidence="8">
    <location>
        <begin position="309"/>
        <end position="337"/>
    </location>
</feature>
<evidence type="ECO:0000256" key="1">
    <source>
        <dbReference type="ARBA" id="ARBA00004123"/>
    </source>
</evidence>
<feature type="domain" description="C2H2-type" evidence="8">
    <location>
        <begin position="168"/>
        <end position="195"/>
    </location>
</feature>
<dbReference type="GO" id="GO:0000981">
    <property type="term" value="F:DNA-binding transcription factor activity, RNA polymerase II-specific"/>
    <property type="evidence" value="ECO:0007669"/>
    <property type="project" value="TreeGrafter"/>
</dbReference>
<evidence type="ECO:0000256" key="6">
    <source>
        <dbReference type="ARBA" id="ARBA00023242"/>
    </source>
</evidence>
<evidence type="ECO:0000313" key="10">
    <source>
        <dbReference type="Proteomes" id="UP001153620"/>
    </source>
</evidence>
<dbReference type="Gene3D" id="3.30.160.60">
    <property type="entry name" value="Classic Zinc Finger"/>
    <property type="match status" value="4"/>
</dbReference>
<dbReference type="GO" id="GO:0005634">
    <property type="term" value="C:nucleus"/>
    <property type="evidence" value="ECO:0007669"/>
    <property type="project" value="UniProtKB-SubCell"/>
</dbReference>
<dbReference type="Pfam" id="PF00096">
    <property type="entry name" value="zf-C2H2"/>
    <property type="match status" value="3"/>
</dbReference>
<feature type="domain" description="C2H2-type" evidence="8">
    <location>
        <begin position="224"/>
        <end position="252"/>
    </location>
</feature>
<keyword evidence="4 7" id="KW-0863">Zinc-finger</keyword>
<accession>A0A9N9X1C8</accession>
<evidence type="ECO:0000256" key="3">
    <source>
        <dbReference type="ARBA" id="ARBA00022737"/>
    </source>
</evidence>
<dbReference type="PANTHER" id="PTHR24394:SF29">
    <property type="entry name" value="MYONEURIN"/>
    <property type="match status" value="1"/>
</dbReference>
<dbReference type="FunFam" id="3.30.160.60:FF:000145">
    <property type="entry name" value="Zinc finger protein 574"/>
    <property type="match status" value="1"/>
</dbReference>
<dbReference type="PROSITE" id="PS50157">
    <property type="entry name" value="ZINC_FINGER_C2H2_2"/>
    <property type="match status" value="6"/>
</dbReference>
<dbReference type="InterPro" id="IPR036236">
    <property type="entry name" value="Znf_C2H2_sf"/>
</dbReference>
<evidence type="ECO:0000256" key="2">
    <source>
        <dbReference type="ARBA" id="ARBA00022723"/>
    </source>
</evidence>
<dbReference type="PANTHER" id="PTHR24394">
    <property type="entry name" value="ZINC FINGER PROTEIN"/>
    <property type="match status" value="1"/>
</dbReference>
<organism evidence="9 10">
    <name type="scientific">Chironomus riparius</name>
    <dbReference type="NCBI Taxonomy" id="315576"/>
    <lineage>
        <taxon>Eukaryota</taxon>
        <taxon>Metazoa</taxon>
        <taxon>Ecdysozoa</taxon>
        <taxon>Arthropoda</taxon>
        <taxon>Hexapoda</taxon>
        <taxon>Insecta</taxon>
        <taxon>Pterygota</taxon>
        <taxon>Neoptera</taxon>
        <taxon>Endopterygota</taxon>
        <taxon>Diptera</taxon>
        <taxon>Nematocera</taxon>
        <taxon>Chironomoidea</taxon>
        <taxon>Chironomidae</taxon>
        <taxon>Chironominae</taxon>
        <taxon>Chironomus</taxon>
    </lineage>
</organism>
<keyword evidence="5" id="KW-0862">Zinc</keyword>
<evidence type="ECO:0000259" key="8">
    <source>
        <dbReference type="PROSITE" id="PS50157"/>
    </source>
</evidence>
<dbReference type="EMBL" id="OU895880">
    <property type="protein sequence ID" value="CAG9811954.1"/>
    <property type="molecule type" value="Genomic_DNA"/>
</dbReference>
<evidence type="ECO:0000256" key="4">
    <source>
        <dbReference type="ARBA" id="ARBA00022771"/>
    </source>
</evidence>
<feature type="domain" description="C2H2-type" evidence="8">
    <location>
        <begin position="281"/>
        <end position="308"/>
    </location>
</feature>
<comment type="subcellular location">
    <subcellularLocation>
        <location evidence="1">Nucleus</location>
    </subcellularLocation>
</comment>
<dbReference type="OrthoDB" id="6077919at2759"/>
<evidence type="ECO:0000256" key="5">
    <source>
        <dbReference type="ARBA" id="ARBA00022833"/>
    </source>
</evidence>
<sequence length="401" mass="47206">MDARIIETCLICGEYMGPFKNDLNVCTGFSEKPIYVLFESCMSIKLPNDLIESAGVCQNCFIKFNEIDEHQAIVDKIQHDLLTLFNTTQTNSQDTKVDIKVIEEEIEVAEVYINNEDIMSDEEYFVNDIKPQKGIVDTDENRKRRGPRKKRNLDEGLITVEVDGFKFYQCEVCRKVFKDRYKLKIHKETHNIDRNICCNECGAMFKTLSCLYSHKKIHKDRIYHQCDMCEMRYIQKTQLRKHMDAIHLKRKDYICTICGKSYSRDTTLSKHMFVHKSEKDVVCSICGFRTHTKPKLDRHMKSHTGERNYACEICGKRFLYSYNVIAHVKYVHNREKRPFDESKLICQFCGKKFQKQWKKKEHMIEVHNVIEAIEGEDLIIENMEDTIVKEESSANIIVKIQ</sequence>
<keyword evidence="2" id="KW-0479">Metal-binding</keyword>
<reference evidence="9" key="1">
    <citation type="submission" date="2022-01" db="EMBL/GenBank/DDBJ databases">
        <authorList>
            <person name="King R."/>
        </authorList>
    </citation>
    <scope>NUCLEOTIDE SEQUENCE</scope>
</reference>
<dbReference type="SUPFAM" id="SSF57667">
    <property type="entry name" value="beta-beta-alpha zinc fingers"/>
    <property type="match status" value="4"/>
</dbReference>
<dbReference type="GO" id="GO:0008270">
    <property type="term" value="F:zinc ion binding"/>
    <property type="evidence" value="ECO:0007669"/>
    <property type="project" value="UniProtKB-KW"/>
</dbReference>
<evidence type="ECO:0000313" key="9">
    <source>
        <dbReference type="EMBL" id="CAG9811954.1"/>
    </source>
</evidence>
<proteinExistence type="predicted"/>